<dbReference type="AlphaFoldDB" id="X0K4D2"/>
<dbReference type="VEuPathDB" id="FungiDB:FOIG_03003"/>
<dbReference type="CDD" id="cd18793">
    <property type="entry name" value="SF2_C_SNF"/>
    <property type="match status" value="1"/>
</dbReference>
<dbReference type="GO" id="GO:0016787">
    <property type="term" value="F:hydrolase activity"/>
    <property type="evidence" value="ECO:0007669"/>
    <property type="project" value="UniProtKB-KW"/>
</dbReference>
<dbReference type="GeneID" id="42028178"/>
<reference evidence="3" key="2">
    <citation type="submission" date="2012-05" db="EMBL/GenBank/DDBJ databases">
        <title>The Genome Annotation of Fusarium oxysporum II5.</title>
        <authorList>
            <consortium name="The Broad Institute Genomics Platform"/>
            <person name="Ma L.-J."/>
            <person name="Corby-Kistler H."/>
            <person name="Broz K."/>
            <person name="Gale L.R."/>
            <person name="Jonkers W."/>
            <person name="O'Donnell K."/>
            <person name="Ploetz R."/>
            <person name="Steinberg C."/>
            <person name="Schwartz D.C."/>
            <person name="VanEtten H."/>
            <person name="Zhou S."/>
            <person name="Young S.K."/>
            <person name="Zeng Q."/>
            <person name="Gargeya S."/>
            <person name="Fitzgerald M."/>
            <person name="Abouelleil A."/>
            <person name="Alvarado L."/>
            <person name="Chapman S.B."/>
            <person name="Gainer-Dewar J."/>
            <person name="Goldberg J."/>
            <person name="Griggs A."/>
            <person name="Gujja S."/>
            <person name="Hansen M."/>
            <person name="Howarth C."/>
            <person name="Imamovic A."/>
            <person name="Ireland A."/>
            <person name="Larimer J."/>
            <person name="McCowan C."/>
            <person name="Murphy C."/>
            <person name="Pearson M."/>
            <person name="Poon T.W."/>
            <person name="Priest M."/>
            <person name="Roberts A."/>
            <person name="Saif S."/>
            <person name="Shea T."/>
            <person name="Sykes S."/>
            <person name="Wortman J."/>
            <person name="Nusbaum C."/>
            <person name="Birren B."/>
        </authorList>
    </citation>
    <scope>NUCLEOTIDE SEQUENCE</scope>
    <source>
        <strain evidence="3">54006</strain>
    </source>
</reference>
<evidence type="ECO:0000256" key="1">
    <source>
        <dbReference type="ARBA" id="ARBA00022801"/>
    </source>
</evidence>
<dbReference type="HOGENOM" id="CLU_1796555_0_0_1"/>
<accession>X0K4D2</accession>
<dbReference type="Gene3D" id="3.40.50.300">
    <property type="entry name" value="P-loop containing nucleotide triphosphate hydrolases"/>
    <property type="match status" value="1"/>
</dbReference>
<dbReference type="InterPro" id="IPR049730">
    <property type="entry name" value="SNF2/RAD54-like_C"/>
</dbReference>
<keyword evidence="1" id="KW-0378">Hydrolase</keyword>
<dbReference type="Pfam" id="PF00271">
    <property type="entry name" value="Helicase_C"/>
    <property type="match status" value="1"/>
</dbReference>
<dbReference type="InterPro" id="IPR052583">
    <property type="entry name" value="ATP-helicase/E3_Ub-Ligase"/>
</dbReference>
<dbReference type="EMBL" id="JH658274">
    <property type="protein sequence ID" value="EXM08298.1"/>
    <property type="molecule type" value="Genomic_DNA"/>
</dbReference>
<organism evidence="3">
    <name type="scientific">Fusarium odoratissimum (strain NRRL 54006)</name>
    <dbReference type="NCBI Taxonomy" id="1089451"/>
    <lineage>
        <taxon>Eukaryota</taxon>
        <taxon>Fungi</taxon>
        <taxon>Dikarya</taxon>
        <taxon>Ascomycota</taxon>
        <taxon>Pezizomycotina</taxon>
        <taxon>Sordariomycetes</taxon>
        <taxon>Hypocreomycetidae</taxon>
        <taxon>Hypocreales</taxon>
        <taxon>Nectriaceae</taxon>
        <taxon>Fusarium</taxon>
        <taxon>Fusarium oxysporum species complex</taxon>
        <taxon>Fusarium oxysporum f. sp. cubense (strain race 4)</taxon>
    </lineage>
</organism>
<feature type="domain" description="Helicase C-terminal" evidence="2">
    <location>
        <begin position="91"/>
        <end position="128"/>
    </location>
</feature>
<evidence type="ECO:0000313" key="3">
    <source>
        <dbReference type="EMBL" id="EXM08298.1"/>
    </source>
</evidence>
<dbReference type="InterPro" id="IPR027417">
    <property type="entry name" value="P-loop_NTPase"/>
</dbReference>
<dbReference type="SUPFAM" id="SSF52540">
    <property type="entry name" value="P-loop containing nucleoside triphosphate hydrolases"/>
    <property type="match status" value="1"/>
</dbReference>
<reference evidence="3" key="1">
    <citation type="submission" date="2011-11" db="EMBL/GenBank/DDBJ databases">
        <title>The Genome Sequence of Fusarium oxysporum II5.</title>
        <authorList>
            <consortium name="The Broad Institute Genome Sequencing Platform"/>
            <person name="Ma L.-J."/>
            <person name="Gale L.R."/>
            <person name="Schwartz D.C."/>
            <person name="Zhou S."/>
            <person name="Corby-Kistler H."/>
            <person name="Young S.K."/>
            <person name="Zeng Q."/>
            <person name="Gargeya S."/>
            <person name="Fitzgerald M."/>
            <person name="Haas B."/>
            <person name="Abouelleil A."/>
            <person name="Alvarado L."/>
            <person name="Arachchi H.M."/>
            <person name="Berlin A."/>
            <person name="Brown A."/>
            <person name="Chapman S.B."/>
            <person name="Chen Z."/>
            <person name="Dunbar C."/>
            <person name="Freedman E."/>
            <person name="Gearin G."/>
            <person name="Goldberg J."/>
            <person name="Griggs A."/>
            <person name="Gujja S."/>
            <person name="Heiman D."/>
            <person name="Howarth C."/>
            <person name="Larson L."/>
            <person name="Lui A."/>
            <person name="MacDonald P.J.P."/>
            <person name="Montmayeur A."/>
            <person name="Murphy C."/>
            <person name="Neiman D."/>
            <person name="Pearson M."/>
            <person name="Priest M."/>
            <person name="Roberts A."/>
            <person name="Saif S."/>
            <person name="Shea T."/>
            <person name="Shenoy N."/>
            <person name="Sisk P."/>
            <person name="Stolte C."/>
            <person name="Sykes S."/>
            <person name="Wortman J."/>
            <person name="Nusbaum C."/>
            <person name="Birren B."/>
        </authorList>
    </citation>
    <scope>NUCLEOTIDE SEQUENCE [LARGE SCALE GENOMIC DNA]</scope>
    <source>
        <strain evidence="3">54006</strain>
    </source>
</reference>
<dbReference type="PANTHER" id="PTHR45865:SF1">
    <property type="entry name" value="E3 UBIQUITIN-PROTEIN LIGASE SHPRH"/>
    <property type="match status" value="1"/>
</dbReference>
<name>X0K4D2_FUSO5</name>
<dbReference type="PANTHER" id="PTHR45865">
    <property type="entry name" value="E3 UBIQUITIN-PROTEIN LIGASE SHPRH FAMILY MEMBER"/>
    <property type="match status" value="1"/>
</dbReference>
<dbReference type="InterPro" id="IPR001650">
    <property type="entry name" value="Helicase_C-like"/>
</dbReference>
<proteinExistence type="predicted"/>
<evidence type="ECO:0000259" key="2">
    <source>
        <dbReference type="Pfam" id="PF00271"/>
    </source>
</evidence>
<gene>
    <name evidence="3" type="ORF">FOIG_03003</name>
</gene>
<sequence>MEEIFGCPNFMEKWFPFLKAEDTPIFFPRVEAILAKVKDVRELWPGEKILIVSEFVLLLDIIKEGIQRRSKTDAKFKFPLTEYNGTVNLENRAGGSGLNLARATHIIITEPFWTPGPLQQVIGRAHRFSHENTVHVWHMIAHPS</sequence>
<dbReference type="RefSeq" id="XP_031070387.1">
    <property type="nucleotide sequence ID" value="XM_031200619.1"/>
</dbReference>
<dbReference type="Proteomes" id="UP000030685">
    <property type="component" value="Unassembled WGS sequence"/>
</dbReference>
<protein>
    <recommendedName>
        <fullName evidence="2">Helicase C-terminal domain-containing protein</fullName>
    </recommendedName>
</protein>